<dbReference type="SMART" id="SM00881">
    <property type="entry name" value="CoA_binding"/>
    <property type="match status" value="1"/>
</dbReference>
<name>A0A098EBT0_9ZZZZ</name>
<organism evidence="2">
    <name type="scientific">groundwater metagenome</name>
    <dbReference type="NCBI Taxonomy" id="717931"/>
    <lineage>
        <taxon>unclassified sequences</taxon>
        <taxon>metagenomes</taxon>
        <taxon>ecological metagenomes</taxon>
    </lineage>
</organism>
<proteinExistence type="predicted"/>
<dbReference type="PANTHER" id="PTHR33303:SF2">
    <property type="entry name" value="COA-BINDING DOMAIN-CONTAINING PROTEIN"/>
    <property type="match status" value="1"/>
</dbReference>
<dbReference type="InterPro" id="IPR003781">
    <property type="entry name" value="CoA-bd"/>
</dbReference>
<accession>A0A098EBT0</accession>
<dbReference type="SUPFAM" id="SSF51735">
    <property type="entry name" value="NAD(P)-binding Rossmann-fold domains"/>
    <property type="match status" value="1"/>
</dbReference>
<dbReference type="Gene3D" id="3.40.50.720">
    <property type="entry name" value="NAD(P)-binding Rossmann-like Domain"/>
    <property type="match status" value="1"/>
</dbReference>
<reference evidence="2" key="1">
    <citation type="submission" date="2014-09" db="EMBL/GenBank/DDBJ databases">
        <authorList>
            <person name="Probst J Alexander"/>
        </authorList>
    </citation>
    <scope>NUCLEOTIDE SEQUENCE</scope>
</reference>
<dbReference type="InterPro" id="IPR036291">
    <property type="entry name" value="NAD(P)-bd_dom_sf"/>
</dbReference>
<gene>
    <name evidence="2" type="ORF">MSIBF_A3010002</name>
</gene>
<feature type="domain" description="CoA-binding" evidence="1">
    <location>
        <begin position="6"/>
        <end position="98"/>
    </location>
</feature>
<dbReference type="EMBL" id="CCXY01000226">
    <property type="protein sequence ID" value="CEG12971.1"/>
    <property type="molecule type" value="Genomic_DNA"/>
</dbReference>
<evidence type="ECO:0000259" key="1">
    <source>
        <dbReference type="SMART" id="SM00881"/>
    </source>
</evidence>
<dbReference type="PANTHER" id="PTHR33303">
    <property type="entry name" value="CYTOPLASMIC PROTEIN-RELATED"/>
    <property type="match status" value="1"/>
</dbReference>
<dbReference type="Pfam" id="PF13380">
    <property type="entry name" value="CoA_binding_2"/>
    <property type="match status" value="1"/>
</dbReference>
<protein>
    <recommendedName>
        <fullName evidence="1">CoA-binding domain-containing protein</fullName>
    </recommendedName>
</protein>
<sequence length="133" mass="15191">MKNINDLNDKVIAVTGVSKDESKYGFKVFKDLISKNFRVYGVNPNADFVLNRKIYKKISEIPEKVDIVVTVVPPKITEKIIDECKSLSINEIWMQPGSESEEAIKKAENFGIKVIYALCIMIETEKKNHKNLK</sequence>
<evidence type="ECO:0000313" key="2">
    <source>
        <dbReference type="EMBL" id="CEG12971.1"/>
    </source>
</evidence>
<dbReference type="AlphaFoldDB" id="A0A098EBT0"/>